<proteinExistence type="predicted"/>
<evidence type="ECO:0000256" key="1">
    <source>
        <dbReference type="SAM" id="SignalP"/>
    </source>
</evidence>
<evidence type="ECO:0000313" key="2">
    <source>
        <dbReference type="EMBL" id="AIZ44892.1"/>
    </source>
</evidence>
<evidence type="ECO:0008006" key="4">
    <source>
        <dbReference type="Google" id="ProtNLM"/>
    </source>
</evidence>
<accession>A0A0A7KFF4</accession>
<dbReference type="InterPro" id="IPR013783">
    <property type="entry name" value="Ig-like_fold"/>
</dbReference>
<dbReference type="PROSITE" id="PS51257">
    <property type="entry name" value="PROKAR_LIPOPROTEIN"/>
    <property type="match status" value="1"/>
</dbReference>
<gene>
    <name evidence="2" type="ORF">QR90_06880</name>
</gene>
<reference evidence="3" key="1">
    <citation type="submission" date="2014-11" db="EMBL/GenBank/DDBJ databases">
        <title>Hymenobacter sp. DG25B genome submission.</title>
        <authorList>
            <person name="Jung H.-Y."/>
            <person name="Kim M.K."/>
            <person name="Srinivasan S."/>
            <person name="Lim S."/>
        </authorList>
    </citation>
    <scope>NUCLEOTIDE SEQUENCE [LARGE SCALE GENOMIC DNA]</scope>
    <source>
        <strain evidence="3">DY59</strain>
    </source>
</reference>
<dbReference type="AlphaFoldDB" id="A0A0A7KFF4"/>
<dbReference type="Proteomes" id="UP000030634">
    <property type="component" value="Chromosome"/>
</dbReference>
<name>A0A0A7KFF4_9DEIO</name>
<dbReference type="RefSeq" id="WP_039683333.1">
    <property type="nucleotide sequence ID" value="NZ_CP010028.1"/>
</dbReference>
<dbReference type="EMBL" id="CP010028">
    <property type="protein sequence ID" value="AIZ44892.1"/>
    <property type="molecule type" value="Genomic_DNA"/>
</dbReference>
<protein>
    <recommendedName>
        <fullName evidence="4">Ig-like domain (Group 3)</fullName>
    </recommendedName>
</protein>
<keyword evidence="1" id="KW-0732">Signal</keyword>
<evidence type="ECO:0000313" key="3">
    <source>
        <dbReference type="Proteomes" id="UP000030634"/>
    </source>
</evidence>
<feature type="signal peptide" evidence="1">
    <location>
        <begin position="1"/>
        <end position="25"/>
    </location>
</feature>
<dbReference type="STRING" id="1182571.QR90_06880"/>
<organism evidence="2 3">
    <name type="scientific">Deinococcus radiopugnans</name>
    <dbReference type="NCBI Taxonomy" id="57497"/>
    <lineage>
        <taxon>Bacteria</taxon>
        <taxon>Thermotogati</taxon>
        <taxon>Deinococcota</taxon>
        <taxon>Deinococci</taxon>
        <taxon>Deinococcales</taxon>
        <taxon>Deinococcaceae</taxon>
        <taxon>Deinococcus</taxon>
    </lineage>
</organism>
<dbReference type="HOGENOM" id="CLU_565873_0_0_0"/>
<dbReference type="Gene3D" id="2.60.40.10">
    <property type="entry name" value="Immunoglobulins"/>
    <property type="match status" value="1"/>
</dbReference>
<dbReference type="Pfam" id="PF17957">
    <property type="entry name" value="Big_7"/>
    <property type="match status" value="1"/>
</dbReference>
<sequence length="482" mass="49537">MRRLATGFALTSLALALASCGSSNAPVATQPASAGLVKFQVAASSVGGISGQLKGLGLSGTLPSLFFNVQVRDANNQLVAFNGGTFDPTGQGSKTLVLDGTNDYRQTLLLPAGTYTFENAAKDTATSDALLAYGPAAENSASISGDSAVVRLKFHAVFDKANSALNFSMSTARLFTNSTFNLSLRPMTSPVGALQAAVPTTDIGPVTYALGNPTDGVLNGGSKIGVNVTARGTSADSLLNVTASFNAWVRNAGTDTASFVPTSLDFTHNIETNVVEADMTVPEVAFDTLTAAFQDSAATLSGTATDDVQVEAIRVYANSQLVASTDAADGVGSITTATNGAWSAQWTPAATGSHELSVVVSDSSGNEFRVDQSVTVALRDFDLELDGEMAGMAPFTIPANGDLWVKVNRTSTGDNHVDVFYQTGDMTGLAPTFGASKASQTAIPNAGPFHHGDTGVIAGSFYVHLTNATAQPVNGDISSSMR</sequence>
<feature type="chain" id="PRO_5002041872" description="Ig-like domain (Group 3)" evidence="1">
    <location>
        <begin position="26"/>
        <end position="482"/>
    </location>
</feature>
<dbReference type="KEGG" id="dsw:QR90_06880"/>